<dbReference type="Pfam" id="PF01370">
    <property type="entry name" value="Epimerase"/>
    <property type="match status" value="1"/>
</dbReference>
<evidence type="ECO:0000256" key="2">
    <source>
        <dbReference type="ARBA" id="ARBA00007637"/>
    </source>
</evidence>
<reference evidence="4" key="1">
    <citation type="submission" date="2016-07" db="EMBL/GenBank/DDBJ databases">
        <title>Microvirga ossetica sp. nov. a new species of rhizobia isolated from root nodules of the legume species Vicia alpestris Steven originated from North Ossetia region in the Caucasus.</title>
        <authorList>
            <person name="Safronova V.I."/>
            <person name="Kuznetsova I.G."/>
            <person name="Sazanova A.L."/>
            <person name="Belimov A."/>
            <person name="Andronov E."/>
            <person name="Osledkin Y.S."/>
            <person name="Onishchuk O.P."/>
            <person name="Kurchak O.N."/>
            <person name="Shaposhnikov A.I."/>
            <person name="Willems A."/>
            <person name="Tikhonovich I.A."/>
        </authorList>
    </citation>
    <scope>NUCLEOTIDE SEQUENCE [LARGE SCALE GENOMIC DNA]</scope>
    <source>
        <strain evidence="4">V5/3M</strain>
        <plasmid evidence="4">unnamed2</plasmid>
    </source>
</reference>
<dbReference type="RefSeq" id="WP_099514992.1">
    <property type="nucleotide sequence ID" value="NZ_CP016619.1"/>
</dbReference>
<name>A0A1B2EVT0_9HYPH</name>
<dbReference type="InterPro" id="IPR001509">
    <property type="entry name" value="Epimerase_deHydtase"/>
</dbReference>
<keyword evidence="4" id="KW-0614">Plasmid</keyword>
<dbReference type="Gene3D" id="3.40.50.720">
    <property type="entry name" value="NAD(P)-binding Rossmann-like Domain"/>
    <property type="match status" value="1"/>
</dbReference>
<dbReference type="PANTHER" id="PTHR43000">
    <property type="entry name" value="DTDP-D-GLUCOSE 4,6-DEHYDRATASE-RELATED"/>
    <property type="match status" value="1"/>
</dbReference>
<dbReference type="KEGG" id="moc:BB934_38030"/>
<evidence type="ECO:0000259" key="3">
    <source>
        <dbReference type="Pfam" id="PF01370"/>
    </source>
</evidence>
<gene>
    <name evidence="4" type="ORF">BB934_38030</name>
</gene>
<dbReference type="AlphaFoldDB" id="A0A1B2EVT0"/>
<comment type="pathway">
    <text evidence="1">Bacterial outer membrane biogenesis; LPS O-antigen biosynthesis.</text>
</comment>
<evidence type="ECO:0000313" key="4">
    <source>
        <dbReference type="EMBL" id="ANY84061.1"/>
    </source>
</evidence>
<organism evidence="4">
    <name type="scientific">Microvirga ossetica</name>
    <dbReference type="NCBI Taxonomy" id="1882682"/>
    <lineage>
        <taxon>Bacteria</taxon>
        <taxon>Pseudomonadati</taxon>
        <taxon>Pseudomonadota</taxon>
        <taxon>Alphaproteobacteria</taxon>
        <taxon>Hyphomicrobiales</taxon>
        <taxon>Methylobacteriaceae</taxon>
        <taxon>Microvirga</taxon>
    </lineage>
</organism>
<proteinExistence type="inferred from homology"/>
<dbReference type="OrthoDB" id="8770295at2"/>
<dbReference type="SUPFAM" id="SSF51735">
    <property type="entry name" value="NAD(P)-binding Rossmann-fold domains"/>
    <property type="match status" value="1"/>
</dbReference>
<comment type="similarity">
    <text evidence="2">Belongs to the NAD(P)-dependent epimerase/dehydratase family.</text>
</comment>
<dbReference type="EMBL" id="CP016619">
    <property type="protein sequence ID" value="ANY84061.1"/>
    <property type="molecule type" value="Genomic_DNA"/>
</dbReference>
<dbReference type="InterPro" id="IPR036291">
    <property type="entry name" value="NAD(P)-bd_dom_sf"/>
</dbReference>
<feature type="domain" description="NAD-dependent epimerase/dehydratase" evidence="3">
    <location>
        <begin position="4"/>
        <end position="163"/>
    </location>
</feature>
<protein>
    <submittedName>
        <fullName evidence="4">Epimerase</fullName>
    </submittedName>
</protein>
<evidence type="ECO:0000256" key="1">
    <source>
        <dbReference type="ARBA" id="ARBA00005125"/>
    </source>
</evidence>
<sequence>MKTILLTGAAGRVGSALRPYLRSHYALRLFDRTTCPGPMENEEVIVGELSAQADVMRAAKGVAGIVHLARVHGVGVGFEETLDSNYRATLNLLEAAHRNKVGRFVFASSHHVLGQLHQDRSIDEKADVAPDSFYGLSKSFGEAACALYAHRYGISTLVIRIGNADPTVLDERRLRMWVSPRDLSELVKLGLVSDRIIHDVVYGVSICPRPFFPNERARELGYRPQDRAEDHLSPDFKSYPHMSDADGADYIGGAYAASPLPIR</sequence>
<dbReference type="CDD" id="cd08946">
    <property type="entry name" value="SDR_e"/>
    <property type="match status" value="1"/>
</dbReference>
<geneLocation type="plasmid" evidence="4">
    <name>unnamed2</name>
</geneLocation>
<accession>A0A1B2EVT0</accession>